<dbReference type="EMBL" id="BLVP01000036">
    <property type="protein sequence ID" value="GFM38342.1"/>
    <property type="molecule type" value="Genomic_DNA"/>
</dbReference>
<keyword evidence="1" id="KW-0732">Signal</keyword>
<accession>A0A7J0BYU9</accession>
<gene>
    <name evidence="2" type="ORF">DSM19430T_30260</name>
</gene>
<protein>
    <recommendedName>
        <fullName evidence="4">Lipoprotein</fullName>
    </recommendedName>
</protein>
<evidence type="ECO:0008006" key="4">
    <source>
        <dbReference type="Google" id="ProtNLM"/>
    </source>
</evidence>
<sequence length="153" mass="17185">MQSTVRLLGALVSVVLLLCAGQVFAAQEGEKGFHDQPPMTNAEVERFIADFPAFKQWMMHEGGDAQPVVDAKGQPSFLWDAKTAVWFSGKEWTPERFFYVMTHCSAAVALIRFGSELAGDKRPPDMPVIDEYEMNLVRRYEEKLLQALSANTQ</sequence>
<keyword evidence="3" id="KW-1185">Reference proteome</keyword>
<feature type="signal peptide" evidence="1">
    <location>
        <begin position="1"/>
        <end position="25"/>
    </location>
</feature>
<evidence type="ECO:0000313" key="3">
    <source>
        <dbReference type="Proteomes" id="UP000503820"/>
    </source>
</evidence>
<proteinExistence type="predicted"/>
<comment type="caution">
    <text evidence="2">The sequence shown here is derived from an EMBL/GenBank/DDBJ whole genome shotgun (WGS) entry which is preliminary data.</text>
</comment>
<feature type="chain" id="PRO_5029504825" description="Lipoprotein" evidence="1">
    <location>
        <begin position="26"/>
        <end position="153"/>
    </location>
</feature>
<dbReference type="AlphaFoldDB" id="A0A7J0BYU9"/>
<name>A0A7J0BYU9_9BACT</name>
<organism evidence="2 3">
    <name type="scientific">Desulfovibrio psychrotolerans</name>
    <dbReference type="NCBI Taxonomy" id="415242"/>
    <lineage>
        <taxon>Bacteria</taxon>
        <taxon>Pseudomonadati</taxon>
        <taxon>Thermodesulfobacteriota</taxon>
        <taxon>Desulfovibrionia</taxon>
        <taxon>Desulfovibrionales</taxon>
        <taxon>Desulfovibrionaceae</taxon>
        <taxon>Desulfovibrio</taxon>
    </lineage>
</organism>
<dbReference type="RefSeq" id="WP_174410955.1">
    <property type="nucleotide sequence ID" value="NZ_BLVP01000036.1"/>
</dbReference>
<reference evidence="2 3" key="1">
    <citation type="submission" date="2020-05" db="EMBL/GenBank/DDBJ databases">
        <title>Draft genome sequence of Desulfovibrio psychrotolerans JS1T.</title>
        <authorList>
            <person name="Ueno A."/>
            <person name="Tamazawa S."/>
            <person name="Tamamura S."/>
            <person name="Murakami T."/>
            <person name="Kiyama T."/>
            <person name="Inomata H."/>
            <person name="Amano Y."/>
            <person name="Miyakawa K."/>
            <person name="Tamaki H."/>
            <person name="Naganuma T."/>
            <person name="Kaneko K."/>
        </authorList>
    </citation>
    <scope>NUCLEOTIDE SEQUENCE [LARGE SCALE GENOMIC DNA]</scope>
    <source>
        <strain evidence="2 3">JS1</strain>
    </source>
</reference>
<evidence type="ECO:0000256" key="1">
    <source>
        <dbReference type="SAM" id="SignalP"/>
    </source>
</evidence>
<evidence type="ECO:0000313" key="2">
    <source>
        <dbReference type="EMBL" id="GFM38342.1"/>
    </source>
</evidence>
<dbReference type="Proteomes" id="UP000503820">
    <property type="component" value="Unassembled WGS sequence"/>
</dbReference>